<dbReference type="HOGENOM" id="CLU_2948172_0_0_1"/>
<keyword evidence="2" id="KW-1185">Reference proteome</keyword>
<reference evidence="2" key="2">
    <citation type="submission" date="2015-01" db="EMBL/GenBank/DDBJ databases">
        <title>Evolutionary Origins and Diversification of the Mycorrhizal Mutualists.</title>
        <authorList>
            <consortium name="DOE Joint Genome Institute"/>
            <consortium name="Mycorrhizal Genomics Consortium"/>
            <person name="Kohler A."/>
            <person name="Kuo A."/>
            <person name="Nagy L.G."/>
            <person name="Floudas D."/>
            <person name="Copeland A."/>
            <person name="Barry K.W."/>
            <person name="Cichocki N."/>
            <person name="Veneault-Fourrey C."/>
            <person name="LaButti K."/>
            <person name="Lindquist E.A."/>
            <person name="Lipzen A."/>
            <person name="Lundell T."/>
            <person name="Morin E."/>
            <person name="Murat C."/>
            <person name="Riley R."/>
            <person name="Ohm R."/>
            <person name="Sun H."/>
            <person name="Tunlid A."/>
            <person name="Henrissat B."/>
            <person name="Grigoriev I.V."/>
            <person name="Hibbett D.S."/>
            <person name="Martin F."/>
        </authorList>
    </citation>
    <scope>NUCLEOTIDE SEQUENCE [LARGE SCALE GENOMIC DNA]</scope>
    <source>
        <strain evidence="2">ATCC 200175</strain>
    </source>
</reference>
<evidence type="ECO:0000313" key="2">
    <source>
        <dbReference type="Proteomes" id="UP000053647"/>
    </source>
</evidence>
<dbReference type="EMBL" id="KN819366">
    <property type="protein sequence ID" value="KIJ12265.1"/>
    <property type="molecule type" value="Genomic_DNA"/>
</dbReference>
<name>A0A0C9T9G2_PAXIN</name>
<evidence type="ECO:0000313" key="1">
    <source>
        <dbReference type="EMBL" id="KIJ12265.1"/>
    </source>
</evidence>
<sequence length="60" mass="6715">LGSIYLKYEGVRQLIEQVINSVFQDDGNSPWLRFAKGVSNGLFKNQNVLLGMVEAMVKKA</sequence>
<organism evidence="1 2">
    <name type="scientific">Paxillus involutus ATCC 200175</name>
    <dbReference type="NCBI Taxonomy" id="664439"/>
    <lineage>
        <taxon>Eukaryota</taxon>
        <taxon>Fungi</taxon>
        <taxon>Dikarya</taxon>
        <taxon>Basidiomycota</taxon>
        <taxon>Agaricomycotina</taxon>
        <taxon>Agaricomycetes</taxon>
        <taxon>Agaricomycetidae</taxon>
        <taxon>Boletales</taxon>
        <taxon>Paxilineae</taxon>
        <taxon>Paxillaceae</taxon>
        <taxon>Paxillus</taxon>
    </lineage>
</organism>
<accession>A0A0C9T9G2</accession>
<dbReference type="AlphaFoldDB" id="A0A0C9T9G2"/>
<dbReference type="Proteomes" id="UP000053647">
    <property type="component" value="Unassembled WGS sequence"/>
</dbReference>
<proteinExistence type="predicted"/>
<protein>
    <submittedName>
        <fullName evidence="1">Unplaced genomic scaffold PAXINscaffold_44, whole genome shotgun sequence</fullName>
    </submittedName>
</protein>
<dbReference type="OrthoDB" id="73076at2759"/>
<feature type="non-terminal residue" evidence="1">
    <location>
        <position position="1"/>
    </location>
</feature>
<gene>
    <name evidence="1" type="ORF">PAXINDRAFT_83218</name>
</gene>
<reference evidence="1 2" key="1">
    <citation type="submission" date="2014-06" db="EMBL/GenBank/DDBJ databases">
        <authorList>
            <consortium name="DOE Joint Genome Institute"/>
            <person name="Kuo A."/>
            <person name="Kohler A."/>
            <person name="Nagy L.G."/>
            <person name="Floudas D."/>
            <person name="Copeland A."/>
            <person name="Barry K.W."/>
            <person name="Cichocki N."/>
            <person name="Veneault-Fourrey C."/>
            <person name="LaButti K."/>
            <person name="Lindquist E.A."/>
            <person name="Lipzen A."/>
            <person name="Lundell T."/>
            <person name="Morin E."/>
            <person name="Murat C."/>
            <person name="Sun H."/>
            <person name="Tunlid A."/>
            <person name="Henrissat B."/>
            <person name="Grigoriev I.V."/>
            <person name="Hibbett D.S."/>
            <person name="Martin F."/>
            <person name="Nordberg H.P."/>
            <person name="Cantor M.N."/>
            <person name="Hua S.X."/>
        </authorList>
    </citation>
    <scope>NUCLEOTIDE SEQUENCE [LARGE SCALE GENOMIC DNA]</scope>
    <source>
        <strain evidence="1 2">ATCC 200175</strain>
    </source>
</reference>